<organism evidence="1">
    <name type="scientific">Arundo donax</name>
    <name type="common">Giant reed</name>
    <name type="synonym">Donax arundinaceus</name>
    <dbReference type="NCBI Taxonomy" id="35708"/>
    <lineage>
        <taxon>Eukaryota</taxon>
        <taxon>Viridiplantae</taxon>
        <taxon>Streptophyta</taxon>
        <taxon>Embryophyta</taxon>
        <taxon>Tracheophyta</taxon>
        <taxon>Spermatophyta</taxon>
        <taxon>Magnoliopsida</taxon>
        <taxon>Liliopsida</taxon>
        <taxon>Poales</taxon>
        <taxon>Poaceae</taxon>
        <taxon>PACMAD clade</taxon>
        <taxon>Arundinoideae</taxon>
        <taxon>Arundineae</taxon>
        <taxon>Arundo</taxon>
    </lineage>
</organism>
<accession>A0A0A9A1A0</accession>
<proteinExistence type="predicted"/>
<protein>
    <submittedName>
        <fullName evidence="1">Uncharacterized protein</fullName>
    </submittedName>
</protein>
<name>A0A0A9A1A0_ARUDO</name>
<reference evidence="1" key="1">
    <citation type="submission" date="2014-09" db="EMBL/GenBank/DDBJ databases">
        <authorList>
            <person name="Magalhaes I.L.F."/>
            <person name="Oliveira U."/>
            <person name="Santos F.R."/>
            <person name="Vidigal T.H.D.A."/>
            <person name="Brescovit A.D."/>
            <person name="Santos A.J."/>
        </authorList>
    </citation>
    <scope>NUCLEOTIDE SEQUENCE</scope>
    <source>
        <tissue evidence="1">Shoot tissue taken approximately 20 cm above the soil surface</tissue>
    </source>
</reference>
<reference evidence="1" key="2">
    <citation type="journal article" date="2015" name="Data Brief">
        <title>Shoot transcriptome of the giant reed, Arundo donax.</title>
        <authorList>
            <person name="Barrero R.A."/>
            <person name="Guerrero F.D."/>
            <person name="Moolhuijzen P."/>
            <person name="Goolsby J.A."/>
            <person name="Tidwell J."/>
            <person name="Bellgard S.E."/>
            <person name="Bellgard M.I."/>
        </authorList>
    </citation>
    <scope>NUCLEOTIDE SEQUENCE</scope>
    <source>
        <tissue evidence="1">Shoot tissue taken approximately 20 cm above the soil surface</tissue>
    </source>
</reference>
<sequence>MNNKWTTAYRSTTCPFSAKL</sequence>
<dbReference type="AlphaFoldDB" id="A0A0A9A1A0"/>
<dbReference type="EMBL" id="GBRH01253029">
    <property type="protein sequence ID" value="JAD44866.1"/>
    <property type="molecule type" value="Transcribed_RNA"/>
</dbReference>
<evidence type="ECO:0000313" key="1">
    <source>
        <dbReference type="EMBL" id="JAD44866.1"/>
    </source>
</evidence>